<proteinExistence type="predicted"/>
<gene>
    <name evidence="1" type="ORF">BV22DRAFT_1192907</name>
</gene>
<name>A0ACB8BT73_9AGAM</name>
<evidence type="ECO:0000313" key="1">
    <source>
        <dbReference type="EMBL" id="KAH7928355.1"/>
    </source>
</evidence>
<sequence length="135" mass="14830">MTRTERSAFPRALVRDRSESKSGLDKSIRKNGGGQHNWGSLADEGYLEAAGLEDEQNEFAEVAAQPDVDRKPTMERKTSSISEEERQDARKFRKGALKGQDIDLSAIARTSAAVSISPPSRTPITMTRDADTSSF</sequence>
<keyword evidence="2" id="KW-1185">Reference proteome</keyword>
<protein>
    <submittedName>
        <fullName evidence="1">Uncharacterized protein</fullName>
    </submittedName>
</protein>
<accession>A0ACB8BT73</accession>
<evidence type="ECO:0000313" key="2">
    <source>
        <dbReference type="Proteomes" id="UP000790709"/>
    </source>
</evidence>
<organism evidence="1 2">
    <name type="scientific">Leucogyrophana mollusca</name>
    <dbReference type="NCBI Taxonomy" id="85980"/>
    <lineage>
        <taxon>Eukaryota</taxon>
        <taxon>Fungi</taxon>
        <taxon>Dikarya</taxon>
        <taxon>Basidiomycota</taxon>
        <taxon>Agaricomycotina</taxon>
        <taxon>Agaricomycetes</taxon>
        <taxon>Agaricomycetidae</taxon>
        <taxon>Boletales</taxon>
        <taxon>Boletales incertae sedis</taxon>
        <taxon>Leucogyrophana</taxon>
    </lineage>
</organism>
<dbReference type="Proteomes" id="UP000790709">
    <property type="component" value="Unassembled WGS sequence"/>
</dbReference>
<comment type="caution">
    <text evidence="1">The sequence shown here is derived from an EMBL/GenBank/DDBJ whole genome shotgun (WGS) entry which is preliminary data.</text>
</comment>
<dbReference type="EMBL" id="MU266354">
    <property type="protein sequence ID" value="KAH7928355.1"/>
    <property type="molecule type" value="Genomic_DNA"/>
</dbReference>
<reference evidence="1" key="1">
    <citation type="journal article" date="2021" name="New Phytol.">
        <title>Evolutionary innovations through gain and loss of genes in the ectomycorrhizal Boletales.</title>
        <authorList>
            <person name="Wu G."/>
            <person name="Miyauchi S."/>
            <person name="Morin E."/>
            <person name="Kuo A."/>
            <person name="Drula E."/>
            <person name="Varga T."/>
            <person name="Kohler A."/>
            <person name="Feng B."/>
            <person name="Cao Y."/>
            <person name="Lipzen A."/>
            <person name="Daum C."/>
            <person name="Hundley H."/>
            <person name="Pangilinan J."/>
            <person name="Johnson J."/>
            <person name="Barry K."/>
            <person name="LaButti K."/>
            <person name="Ng V."/>
            <person name="Ahrendt S."/>
            <person name="Min B."/>
            <person name="Choi I.G."/>
            <person name="Park H."/>
            <person name="Plett J.M."/>
            <person name="Magnuson J."/>
            <person name="Spatafora J.W."/>
            <person name="Nagy L.G."/>
            <person name="Henrissat B."/>
            <person name="Grigoriev I.V."/>
            <person name="Yang Z.L."/>
            <person name="Xu J."/>
            <person name="Martin F.M."/>
        </authorList>
    </citation>
    <scope>NUCLEOTIDE SEQUENCE</scope>
    <source>
        <strain evidence="1">KUC20120723A-06</strain>
    </source>
</reference>